<accession>A0A0A8Z1P6</accession>
<sequence>MPSPPPSPAPGPRWAVLLRRASADPGLPQGTGCLALGSRPPGLTELFVSPLVAGSSSTGAFVRNPFVLAADPSGILLLSGSLDGSPERTSYFLCDAVSNTVRQLPDIPKYGDTATGTAGLIVGSDRNDFMVAELVVPSSFDGATAILNCFSSETGGVWINKSVAAPFIRFPWCTDRVLFYMGKLWWADLSQGLLASDPLSAKPDLDFVPFPNVRPTMMSGRRVPRDPSSQRCVGLSGGKVRYVVITTRALVPKIKLWTLANPETSEWTLDYELSLKDIWDDPSYDETGLPNYVPVFALFHPNNPQVVYFFQREHLFGFNLRIKTVTECQPNDIGIDDASYNSVLAWEVPPSLVISSGPLSGEESQSPSAFDRIAASFSDACDRAIVDMEFRQFTRIALADLNKDITEEKRIFSVSECLSLCYFDDEANTKKIEYAHLNFCAQSGSKKFIVFAELAKDVDGCNSWTLTSCEVLTKNFHGGLHDEEVDVKQSKRTRKRKRSLYCFACQAELKHPKGGFDGGHAAAATY</sequence>
<feature type="domain" description="DUF1618" evidence="1">
    <location>
        <begin position="186"/>
        <end position="308"/>
    </location>
</feature>
<dbReference type="PANTHER" id="PTHR33086:SF59">
    <property type="entry name" value="EXPRESSED PROTEIN"/>
    <property type="match status" value="1"/>
</dbReference>
<evidence type="ECO:0000313" key="2">
    <source>
        <dbReference type="EMBL" id="JAD32731.1"/>
    </source>
</evidence>
<protein>
    <recommendedName>
        <fullName evidence="1">DUF1618 domain-containing protein</fullName>
    </recommendedName>
</protein>
<proteinExistence type="predicted"/>
<dbReference type="Pfam" id="PF07762">
    <property type="entry name" value="DUF1618"/>
    <property type="match status" value="1"/>
</dbReference>
<dbReference type="PANTHER" id="PTHR33086">
    <property type="entry name" value="OS05G0468200 PROTEIN-RELATED"/>
    <property type="match status" value="1"/>
</dbReference>
<reference evidence="2" key="1">
    <citation type="submission" date="2014-09" db="EMBL/GenBank/DDBJ databases">
        <authorList>
            <person name="Magalhaes I.L.F."/>
            <person name="Oliveira U."/>
            <person name="Santos F.R."/>
            <person name="Vidigal T.H.D.A."/>
            <person name="Brescovit A.D."/>
            <person name="Santos A.J."/>
        </authorList>
    </citation>
    <scope>NUCLEOTIDE SEQUENCE</scope>
    <source>
        <tissue evidence="2">Shoot tissue taken approximately 20 cm above the soil surface</tissue>
    </source>
</reference>
<reference evidence="2" key="2">
    <citation type="journal article" date="2015" name="Data Brief">
        <title>Shoot transcriptome of the giant reed, Arundo donax.</title>
        <authorList>
            <person name="Barrero R.A."/>
            <person name="Guerrero F.D."/>
            <person name="Moolhuijzen P."/>
            <person name="Goolsby J.A."/>
            <person name="Tidwell J."/>
            <person name="Bellgard S.E."/>
            <person name="Bellgard M.I."/>
        </authorList>
    </citation>
    <scope>NUCLEOTIDE SEQUENCE</scope>
    <source>
        <tissue evidence="2">Shoot tissue taken approximately 20 cm above the soil surface</tissue>
    </source>
</reference>
<dbReference type="EMBL" id="GBRH01265164">
    <property type="protein sequence ID" value="JAD32731.1"/>
    <property type="molecule type" value="Transcribed_RNA"/>
</dbReference>
<organism evidence="2">
    <name type="scientific">Arundo donax</name>
    <name type="common">Giant reed</name>
    <name type="synonym">Donax arundinaceus</name>
    <dbReference type="NCBI Taxonomy" id="35708"/>
    <lineage>
        <taxon>Eukaryota</taxon>
        <taxon>Viridiplantae</taxon>
        <taxon>Streptophyta</taxon>
        <taxon>Embryophyta</taxon>
        <taxon>Tracheophyta</taxon>
        <taxon>Spermatophyta</taxon>
        <taxon>Magnoliopsida</taxon>
        <taxon>Liliopsida</taxon>
        <taxon>Poales</taxon>
        <taxon>Poaceae</taxon>
        <taxon>PACMAD clade</taxon>
        <taxon>Arundinoideae</taxon>
        <taxon>Arundineae</taxon>
        <taxon>Arundo</taxon>
    </lineage>
</organism>
<dbReference type="InterPro" id="IPR011676">
    <property type="entry name" value="DUF1618"/>
</dbReference>
<evidence type="ECO:0000259" key="1">
    <source>
        <dbReference type="Pfam" id="PF07762"/>
    </source>
</evidence>
<dbReference type="AlphaFoldDB" id="A0A0A8Z1P6"/>
<name>A0A0A8Z1P6_ARUDO</name>